<evidence type="ECO:0000313" key="2">
    <source>
        <dbReference type="Proteomes" id="UP001381693"/>
    </source>
</evidence>
<sequence>LHQSCRLQASQVGVTATQLLVDVAPSPCAACVAVPSAPGKCETEMSSASFRTRSLPMNLAHLHAGSSTSLDSRYTREMWMNLTPVQALENIEGVVLVSTNQVKLWTEFFSDFQAPDS</sequence>
<protein>
    <submittedName>
        <fullName evidence="1">Uncharacterized protein</fullName>
    </submittedName>
</protein>
<evidence type="ECO:0000313" key="1">
    <source>
        <dbReference type="EMBL" id="KAK7079567.1"/>
    </source>
</evidence>
<gene>
    <name evidence="1" type="ORF">SK128_023126</name>
</gene>
<reference evidence="1 2" key="1">
    <citation type="submission" date="2023-11" db="EMBL/GenBank/DDBJ databases">
        <title>Halocaridina rubra genome assembly.</title>
        <authorList>
            <person name="Smith C."/>
        </authorList>
    </citation>
    <scope>NUCLEOTIDE SEQUENCE [LARGE SCALE GENOMIC DNA]</scope>
    <source>
        <strain evidence="1">EP-1</strain>
        <tissue evidence="1">Whole</tissue>
    </source>
</reference>
<dbReference type="Proteomes" id="UP001381693">
    <property type="component" value="Unassembled WGS sequence"/>
</dbReference>
<proteinExistence type="predicted"/>
<feature type="non-terminal residue" evidence="1">
    <location>
        <position position="1"/>
    </location>
</feature>
<comment type="caution">
    <text evidence="1">The sequence shown here is derived from an EMBL/GenBank/DDBJ whole genome shotgun (WGS) entry which is preliminary data.</text>
</comment>
<dbReference type="AlphaFoldDB" id="A0AAN9ACS3"/>
<keyword evidence="2" id="KW-1185">Reference proteome</keyword>
<accession>A0AAN9ACS3</accession>
<organism evidence="1 2">
    <name type="scientific">Halocaridina rubra</name>
    <name type="common">Hawaiian red shrimp</name>
    <dbReference type="NCBI Taxonomy" id="373956"/>
    <lineage>
        <taxon>Eukaryota</taxon>
        <taxon>Metazoa</taxon>
        <taxon>Ecdysozoa</taxon>
        <taxon>Arthropoda</taxon>
        <taxon>Crustacea</taxon>
        <taxon>Multicrustacea</taxon>
        <taxon>Malacostraca</taxon>
        <taxon>Eumalacostraca</taxon>
        <taxon>Eucarida</taxon>
        <taxon>Decapoda</taxon>
        <taxon>Pleocyemata</taxon>
        <taxon>Caridea</taxon>
        <taxon>Atyoidea</taxon>
        <taxon>Atyidae</taxon>
        <taxon>Halocaridina</taxon>
    </lineage>
</organism>
<dbReference type="EMBL" id="JAXCGZ010006733">
    <property type="protein sequence ID" value="KAK7079567.1"/>
    <property type="molecule type" value="Genomic_DNA"/>
</dbReference>
<name>A0AAN9ACS3_HALRR</name>